<organism evidence="1 2">
    <name type="scientific">Actinomadura luteofluorescens</name>
    <dbReference type="NCBI Taxonomy" id="46163"/>
    <lineage>
        <taxon>Bacteria</taxon>
        <taxon>Bacillati</taxon>
        <taxon>Actinomycetota</taxon>
        <taxon>Actinomycetes</taxon>
        <taxon>Streptosporangiales</taxon>
        <taxon>Thermomonosporaceae</taxon>
        <taxon>Actinomadura</taxon>
    </lineage>
</organism>
<reference evidence="1 2" key="1">
    <citation type="submission" date="2020-07" db="EMBL/GenBank/DDBJ databases">
        <title>Sequencing the genomes of 1000 actinobacteria strains.</title>
        <authorList>
            <person name="Klenk H.-P."/>
        </authorList>
    </citation>
    <scope>NUCLEOTIDE SEQUENCE [LARGE SCALE GENOMIC DNA]</scope>
    <source>
        <strain evidence="1 2">DSM 40398</strain>
    </source>
</reference>
<accession>A0A7Y9EAS2</accession>
<dbReference type="EMBL" id="JACCBA010000001">
    <property type="protein sequence ID" value="NYD44344.1"/>
    <property type="molecule type" value="Genomic_DNA"/>
</dbReference>
<protein>
    <submittedName>
        <fullName evidence="1">Uncharacterized protein</fullName>
    </submittedName>
</protein>
<evidence type="ECO:0000313" key="2">
    <source>
        <dbReference type="Proteomes" id="UP000529783"/>
    </source>
</evidence>
<name>A0A7Y9EAS2_9ACTN</name>
<dbReference type="Proteomes" id="UP000529783">
    <property type="component" value="Unassembled WGS sequence"/>
</dbReference>
<dbReference type="AlphaFoldDB" id="A0A7Y9EAS2"/>
<sequence length="188" mass="20545">MGWIEPKNLHAEVSTSSITSHLDRLAQEVVREGWKAEPRYDGPLPLVRVFDPVVPGFGESVTLAPGSTSDTWWYRSSTGEDLAPHTDPARAAGRITRILTPYVAAALAARARRPVGDGVALPVPPPDPGTHHTETIAYLHARFGVLCWWGTHTKEWWALIPCAAQWRLVNAPASETLAQAILDVHAHS</sequence>
<gene>
    <name evidence="1" type="ORF">BJY14_000327</name>
</gene>
<evidence type="ECO:0000313" key="1">
    <source>
        <dbReference type="EMBL" id="NYD44344.1"/>
    </source>
</evidence>
<comment type="caution">
    <text evidence="1">The sequence shown here is derived from an EMBL/GenBank/DDBJ whole genome shotgun (WGS) entry which is preliminary data.</text>
</comment>
<dbReference type="RefSeq" id="WP_179841935.1">
    <property type="nucleotide sequence ID" value="NZ_JACCBA010000001.1"/>
</dbReference>
<proteinExistence type="predicted"/>
<keyword evidence="2" id="KW-1185">Reference proteome</keyword>